<reference evidence="1" key="1">
    <citation type="journal article" date="2009" name="Plant Mol. Biol.">
        <title>Insights into corn genes derived from large-scale cDNA sequencing.</title>
        <authorList>
            <person name="Alexandrov N.N."/>
            <person name="Brover V.V."/>
            <person name="Freidin S."/>
            <person name="Troukhan M.E."/>
            <person name="Tatarinova T.V."/>
            <person name="Zhang H."/>
            <person name="Swaller T.J."/>
            <person name="Lu Y.P."/>
            <person name="Bouck J."/>
            <person name="Flavell R.B."/>
            <person name="Feldmann K.A."/>
        </authorList>
    </citation>
    <scope>NUCLEOTIDE SEQUENCE</scope>
</reference>
<name>B6TWE0_MAIZE</name>
<sequence>MKPNTPAMAPFPSDAPLQLAPLCPWPNSPVEAPHGAFHLQVQQAGTPPCPHAVSPSPCVSLLAPHPQAPSAQRIFWVRARAAPRANPCRA</sequence>
<organism evidence="1">
    <name type="scientific">Zea mays</name>
    <name type="common">Maize</name>
    <dbReference type="NCBI Taxonomy" id="4577"/>
    <lineage>
        <taxon>Eukaryota</taxon>
        <taxon>Viridiplantae</taxon>
        <taxon>Streptophyta</taxon>
        <taxon>Embryophyta</taxon>
        <taxon>Tracheophyta</taxon>
        <taxon>Spermatophyta</taxon>
        <taxon>Magnoliopsida</taxon>
        <taxon>Liliopsida</taxon>
        <taxon>Poales</taxon>
        <taxon>Poaceae</taxon>
        <taxon>PACMAD clade</taxon>
        <taxon>Panicoideae</taxon>
        <taxon>Andropogonodae</taxon>
        <taxon>Andropogoneae</taxon>
        <taxon>Tripsacinae</taxon>
        <taxon>Zea</taxon>
    </lineage>
</organism>
<evidence type="ECO:0000313" key="1">
    <source>
        <dbReference type="EMBL" id="ACG41423.1"/>
    </source>
</evidence>
<dbReference type="EMBL" id="EU974493">
    <property type="protein sequence ID" value="ACG46611.1"/>
    <property type="molecule type" value="mRNA"/>
</dbReference>
<accession>B6TWE0</accession>
<dbReference type="AlphaFoldDB" id="B6TWE0"/>
<proteinExistence type="evidence at transcript level"/>
<dbReference type="EMBL" id="EU969305">
    <property type="protein sequence ID" value="ACG41423.1"/>
    <property type="molecule type" value="mRNA"/>
</dbReference>
<protein>
    <submittedName>
        <fullName evidence="1">Uncharacterized protein</fullName>
    </submittedName>
</protein>